<organism evidence="2 3">
    <name type="scientific">Paenibacillus thailandensis</name>
    <dbReference type="NCBI Taxonomy" id="393250"/>
    <lineage>
        <taxon>Bacteria</taxon>
        <taxon>Bacillati</taxon>
        <taxon>Bacillota</taxon>
        <taxon>Bacilli</taxon>
        <taxon>Bacillales</taxon>
        <taxon>Paenibacillaceae</taxon>
        <taxon>Paenibacillus</taxon>
    </lineage>
</organism>
<dbReference type="InterPro" id="IPR025669">
    <property type="entry name" value="AAA_dom"/>
</dbReference>
<proteinExistence type="predicted"/>
<dbReference type="EMBL" id="JBHUMY010000043">
    <property type="protein sequence ID" value="MFD2663655.1"/>
    <property type="molecule type" value="Genomic_DNA"/>
</dbReference>
<dbReference type="PANTHER" id="PTHR13696:SF99">
    <property type="entry name" value="COBYRINIC ACID AC-DIAMIDE SYNTHASE"/>
    <property type="match status" value="1"/>
</dbReference>
<dbReference type="Proteomes" id="UP001597493">
    <property type="component" value="Unassembled WGS sequence"/>
</dbReference>
<dbReference type="InterPro" id="IPR050678">
    <property type="entry name" value="DNA_Partitioning_ATPase"/>
</dbReference>
<dbReference type="CDD" id="cd02042">
    <property type="entry name" value="ParAB_family"/>
    <property type="match status" value="1"/>
</dbReference>
<dbReference type="InterPro" id="IPR027417">
    <property type="entry name" value="P-loop_NTPase"/>
</dbReference>
<evidence type="ECO:0000313" key="3">
    <source>
        <dbReference type="Proteomes" id="UP001597493"/>
    </source>
</evidence>
<keyword evidence="3" id="KW-1185">Reference proteome</keyword>
<dbReference type="Pfam" id="PF13614">
    <property type="entry name" value="AAA_31"/>
    <property type="match status" value="1"/>
</dbReference>
<name>A0ABW5R697_9BACL</name>
<feature type="domain" description="AAA" evidence="1">
    <location>
        <begin position="4"/>
        <end position="125"/>
    </location>
</feature>
<reference evidence="3" key="1">
    <citation type="journal article" date="2019" name="Int. J. Syst. Evol. Microbiol.">
        <title>The Global Catalogue of Microorganisms (GCM) 10K type strain sequencing project: providing services to taxonomists for standard genome sequencing and annotation.</title>
        <authorList>
            <consortium name="The Broad Institute Genomics Platform"/>
            <consortium name="The Broad Institute Genome Sequencing Center for Infectious Disease"/>
            <person name="Wu L."/>
            <person name="Ma J."/>
        </authorList>
    </citation>
    <scope>NUCLEOTIDE SEQUENCE [LARGE SCALE GENOMIC DNA]</scope>
    <source>
        <strain evidence="3">TISTR 1827</strain>
    </source>
</reference>
<comment type="caution">
    <text evidence="2">The sequence shown here is derived from an EMBL/GenBank/DDBJ whole genome shotgun (WGS) entry which is preliminary data.</text>
</comment>
<evidence type="ECO:0000313" key="2">
    <source>
        <dbReference type="EMBL" id="MFD2663655.1"/>
    </source>
</evidence>
<evidence type="ECO:0000259" key="1">
    <source>
        <dbReference type="Pfam" id="PF13614"/>
    </source>
</evidence>
<protein>
    <submittedName>
        <fullName evidence="2">ParA family protein</fullName>
    </submittedName>
</protein>
<dbReference type="SUPFAM" id="SSF52540">
    <property type="entry name" value="P-loop containing nucleoside triphosphate hydrolases"/>
    <property type="match status" value="1"/>
</dbReference>
<dbReference type="Gene3D" id="3.40.50.300">
    <property type="entry name" value="P-loop containing nucleotide triphosphate hydrolases"/>
    <property type="match status" value="1"/>
</dbReference>
<accession>A0ABW5R697</accession>
<dbReference type="RefSeq" id="WP_379280119.1">
    <property type="nucleotide sequence ID" value="NZ_JBHUGT010000022.1"/>
</dbReference>
<gene>
    <name evidence="2" type="ORF">ACFSW5_25775</name>
</gene>
<sequence length="135" mass="14668">MKAKTIVLFNHKGGVSKTTTTFNLGWKLSTLGKNVLLVDADPQCNLTSLLLGDDFDDYYTNEPTNSANLKDAVRMAFEGKPKPISAIDCFIPNNNPNLFLIPGHMDLSEYDPSLSLALNSNNAISTLQKSSGGFL</sequence>
<dbReference type="PANTHER" id="PTHR13696">
    <property type="entry name" value="P-LOOP CONTAINING NUCLEOSIDE TRIPHOSPHATE HYDROLASE"/>
    <property type="match status" value="1"/>
</dbReference>